<dbReference type="HOGENOM" id="CLU_2496023_0_0_11"/>
<evidence type="ECO:0000313" key="2">
    <source>
        <dbReference type="EMBL" id="CCH32780.1"/>
    </source>
</evidence>
<gene>
    <name evidence="2" type="ordered locus">BN6_55210</name>
</gene>
<dbReference type="KEGG" id="sesp:BN6_55210"/>
<sequence>MRGSGRHDGEKTYCLDVWSAPAAPEVVHKRTDRLGDCLRGEPEPPVSNPLYAEHRWIQQRGERLPGRWADPAGRTGPAGTDWPGGD</sequence>
<dbReference type="STRING" id="1179773.BN6_55210"/>
<evidence type="ECO:0000313" key="3">
    <source>
        <dbReference type="Proteomes" id="UP000006281"/>
    </source>
</evidence>
<reference evidence="2 3" key="1">
    <citation type="journal article" date="2012" name="BMC Genomics">
        <title>Complete genome sequence of Saccharothrix espanaensis DSM 44229T and comparison to the other completely sequenced Pseudonocardiaceae.</title>
        <authorList>
            <person name="Strobel T."/>
            <person name="Al-Dilaimi A."/>
            <person name="Blom J."/>
            <person name="Gessner A."/>
            <person name="Kalinowski J."/>
            <person name="Luzhetska M."/>
            <person name="Puhler A."/>
            <person name="Szczepanowski R."/>
            <person name="Bechthold A."/>
            <person name="Ruckert C."/>
        </authorList>
    </citation>
    <scope>NUCLEOTIDE SEQUENCE [LARGE SCALE GENOMIC DNA]</scope>
    <source>
        <strain evidence="3">ATCC 51144 / DSM 44229 / JCM 9112 / NBRC 15066 / NRRL 15764</strain>
    </source>
</reference>
<feature type="region of interest" description="Disordered" evidence="1">
    <location>
        <begin position="63"/>
        <end position="86"/>
    </location>
</feature>
<keyword evidence="3" id="KW-1185">Reference proteome</keyword>
<dbReference type="Proteomes" id="UP000006281">
    <property type="component" value="Chromosome"/>
</dbReference>
<name>K0JXW2_SACES</name>
<proteinExistence type="predicted"/>
<accession>K0JXW2</accession>
<dbReference type="EMBL" id="HE804045">
    <property type="protein sequence ID" value="CCH32780.1"/>
    <property type="molecule type" value="Genomic_DNA"/>
</dbReference>
<organism evidence="2 3">
    <name type="scientific">Saccharothrix espanaensis (strain ATCC 51144 / DSM 44229 / JCM 9112 / NBRC 15066 / NRRL 15764)</name>
    <dbReference type="NCBI Taxonomy" id="1179773"/>
    <lineage>
        <taxon>Bacteria</taxon>
        <taxon>Bacillati</taxon>
        <taxon>Actinomycetota</taxon>
        <taxon>Actinomycetes</taxon>
        <taxon>Pseudonocardiales</taxon>
        <taxon>Pseudonocardiaceae</taxon>
        <taxon>Saccharothrix</taxon>
    </lineage>
</organism>
<evidence type="ECO:0000256" key="1">
    <source>
        <dbReference type="SAM" id="MobiDB-lite"/>
    </source>
</evidence>
<dbReference type="PATRIC" id="fig|1179773.3.peg.5564"/>
<dbReference type="AlphaFoldDB" id="K0JXW2"/>
<protein>
    <submittedName>
        <fullName evidence="2">Uncharacterized protein</fullName>
    </submittedName>
</protein>